<dbReference type="Pfam" id="PF00043">
    <property type="entry name" value="GST_C"/>
    <property type="match status" value="1"/>
</dbReference>
<proteinExistence type="inferred from homology"/>
<dbReference type="SFLD" id="SFLDS00019">
    <property type="entry name" value="Glutathione_Transferase_(cytos"/>
    <property type="match status" value="1"/>
</dbReference>
<evidence type="ECO:0000313" key="5">
    <source>
        <dbReference type="Proteomes" id="UP001210925"/>
    </source>
</evidence>
<gene>
    <name evidence="4" type="primary">EEF1G_1</name>
    <name evidence="4" type="ORF">HK103_003303</name>
</gene>
<dbReference type="GO" id="GO:0005737">
    <property type="term" value="C:cytoplasm"/>
    <property type="evidence" value="ECO:0007669"/>
    <property type="project" value="TreeGrafter"/>
</dbReference>
<organism evidence="4 5">
    <name type="scientific">Boothiomyces macroporosus</name>
    <dbReference type="NCBI Taxonomy" id="261099"/>
    <lineage>
        <taxon>Eukaryota</taxon>
        <taxon>Fungi</taxon>
        <taxon>Fungi incertae sedis</taxon>
        <taxon>Chytridiomycota</taxon>
        <taxon>Chytridiomycota incertae sedis</taxon>
        <taxon>Chytridiomycetes</taxon>
        <taxon>Rhizophydiales</taxon>
        <taxon>Terramycetaceae</taxon>
        <taxon>Boothiomyces</taxon>
    </lineage>
</organism>
<dbReference type="Gene3D" id="1.20.1050.10">
    <property type="match status" value="1"/>
</dbReference>
<evidence type="ECO:0000259" key="3">
    <source>
        <dbReference type="PROSITE" id="PS50405"/>
    </source>
</evidence>
<evidence type="ECO:0000256" key="1">
    <source>
        <dbReference type="RuleBase" id="RU003494"/>
    </source>
</evidence>
<dbReference type="PROSITE" id="PS50404">
    <property type="entry name" value="GST_NTER"/>
    <property type="match status" value="1"/>
</dbReference>
<dbReference type="AlphaFoldDB" id="A0AAD5Y914"/>
<dbReference type="PROSITE" id="PS50405">
    <property type="entry name" value="GST_CTER"/>
    <property type="match status" value="1"/>
</dbReference>
<dbReference type="PANTHER" id="PTHR43986">
    <property type="entry name" value="ELONGATION FACTOR 1-GAMMA"/>
    <property type="match status" value="1"/>
</dbReference>
<dbReference type="InterPro" id="IPR040079">
    <property type="entry name" value="Glutathione_S-Trfase"/>
</dbReference>
<dbReference type="Pfam" id="PF02798">
    <property type="entry name" value="GST_N"/>
    <property type="match status" value="1"/>
</dbReference>
<accession>A0AAD5Y914</accession>
<name>A0AAD5Y914_9FUNG</name>
<dbReference type="Gene3D" id="3.40.30.10">
    <property type="entry name" value="Glutaredoxin"/>
    <property type="match status" value="1"/>
</dbReference>
<dbReference type="InterPro" id="IPR004046">
    <property type="entry name" value="GST_C"/>
</dbReference>
<sequence length="219" mass="24527">MAPFFGKIYSYANNPRVQKALIAAKYNKLDVQESIISVGKENTLPEFLAKFPLGKVPAFEGADGFTVYESNAIAYYVANQEGTQLLGKNEKEAALVQQWVVFADNEFSQAAAAWLYPIFGIVPYNEEATNKAKENVKKSLTGLNRHLANKTFLVGERVTLADIVLVTCLYDFFDLVFDPAFMAPFKHVQRWYVTAANQPHFKAVLGEVKLCQKMKVAKN</sequence>
<dbReference type="Proteomes" id="UP001210925">
    <property type="component" value="Unassembled WGS sequence"/>
</dbReference>
<protein>
    <submittedName>
        <fullName evidence="4">Elongation factor 1-gamma</fullName>
    </submittedName>
</protein>
<dbReference type="CDD" id="cd03181">
    <property type="entry name" value="GST_C_EF1Bgamma_like"/>
    <property type="match status" value="1"/>
</dbReference>
<dbReference type="SFLD" id="SFLDG00358">
    <property type="entry name" value="Main_(cytGST)"/>
    <property type="match status" value="1"/>
</dbReference>
<dbReference type="SUPFAM" id="SSF47616">
    <property type="entry name" value="GST C-terminal domain-like"/>
    <property type="match status" value="1"/>
</dbReference>
<dbReference type="FunFam" id="1.20.1050.10:FF:000006">
    <property type="entry name" value="Elongation factor 1 gamma"/>
    <property type="match status" value="1"/>
</dbReference>
<dbReference type="InterPro" id="IPR010987">
    <property type="entry name" value="Glutathione-S-Trfase_C-like"/>
</dbReference>
<dbReference type="InterPro" id="IPR004045">
    <property type="entry name" value="Glutathione_S-Trfase_N"/>
</dbReference>
<dbReference type="EMBL" id="JADGKB010000024">
    <property type="protein sequence ID" value="KAJ3258709.1"/>
    <property type="molecule type" value="Genomic_DNA"/>
</dbReference>
<dbReference type="CDD" id="cd03044">
    <property type="entry name" value="GST_N_EF1Bgamma"/>
    <property type="match status" value="1"/>
</dbReference>
<comment type="similarity">
    <text evidence="1">Belongs to the GST superfamily.</text>
</comment>
<feature type="domain" description="GST C-terminal" evidence="3">
    <location>
        <begin position="89"/>
        <end position="217"/>
    </location>
</feature>
<dbReference type="InterPro" id="IPR050802">
    <property type="entry name" value="EF-GSTs"/>
</dbReference>
<dbReference type="GO" id="GO:0005634">
    <property type="term" value="C:nucleus"/>
    <property type="evidence" value="ECO:0007669"/>
    <property type="project" value="TreeGrafter"/>
</dbReference>
<reference evidence="4" key="1">
    <citation type="submission" date="2020-05" db="EMBL/GenBank/DDBJ databases">
        <title>Phylogenomic resolution of chytrid fungi.</title>
        <authorList>
            <person name="Stajich J.E."/>
            <person name="Amses K."/>
            <person name="Simmons R."/>
            <person name="Seto K."/>
            <person name="Myers J."/>
            <person name="Bonds A."/>
            <person name="Quandt C.A."/>
            <person name="Barry K."/>
            <person name="Liu P."/>
            <person name="Grigoriev I."/>
            <person name="Longcore J.E."/>
            <person name="James T.Y."/>
        </authorList>
    </citation>
    <scope>NUCLEOTIDE SEQUENCE</scope>
    <source>
        <strain evidence="4">PLAUS21</strain>
    </source>
</reference>
<dbReference type="GO" id="GO:0003746">
    <property type="term" value="F:translation elongation factor activity"/>
    <property type="evidence" value="ECO:0007669"/>
    <property type="project" value="UniProtKB-KW"/>
</dbReference>
<dbReference type="PANTHER" id="PTHR43986:SF1">
    <property type="entry name" value="ELONGATION FACTOR 1-GAMMA"/>
    <property type="match status" value="1"/>
</dbReference>
<feature type="domain" description="GST N-terminal" evidence="2">
    <location>
        <begin position="4"/>
        <end position="85"/>
    </location>
</feature>
<dbReference type="InterPro" id="IPR036249">
    <property type="entry name" value="Thioredoxin-like_sf"/>
</dbReference>
<evidence type="ECO:0000313" key="4">
    <source>
        <dbReference type="EMBL" id="KAJ3258709.1"/>
    </source>
</evidence>
<comment type="caution">
    <text evidence="4">The sequence shown here is derived from an EMBL/GenBank/DDBJ whole genome shotgun (WGS) entry which is preliminary data.</text>
</comment>
<dbReference type="InterPro" id="IPR036282">
    <property type="entry name" value="Glutathione-S-Trfase_C_sf"/>
</dbReference>
<dbReference type="SUPFAM" id="SSF52833">
    <property type="entry name" value="Thioredoxin-like"/>
    <property type="match status" value="1"/>
</dbReference>
<evidence type="ECO:0000259" key="2">
    <source>
        <dbReference type="PROSITE" id="PS50404"/>
    </source>
</evidence>
<keyword evidence="5" id="KW-1185">Reference proteome</keyword>
<keyword evidence="4" id="KW-0251">Elongation factor</keyword>
<keyword evidence="4" id="KW-0648">Protein biosynthesis</keyword>
<dbReference type="FunFam" id="3.40.30.10:FF:000148">
    <property type="entry name" value="Elongation factor 1B gamma"/>
    <property type="match status" value="1"/>
</dbReference>